<dbReference type="Proteomes" id="UP000265520">
    <property type="component" value="Unassembled WGS sequence"/>
</dbReference>
<dbReference type="EMBL" id="LXQA010146177">
    <property type="protein sequence ID" value="MCI25258.1"/>
    <property type="molecule type" value="Genomic_DNA"/>
</dbReference>
<reference evidence="2 3" key="1">
    <citation type="journal article" date="2018" name="Front. Plant Sci.">
        <title>Red Clover (Trifolium pratense) and Zigzag Clover (T. medium) - A Picture of Genomic Similarities and Differences.</title>
        <authorList>
            <person name="Dluhosova J."/>
            <person name="Istvanek J."/>
            <person name="Nedelnik J."/>
            <person name="Repkova J."/>
        </authorList>
    </citation>
    <scope>NUCLEOTIDE SEQUENCE [LARGE SCALE GENOMIC DNA]</scope>
    <source>
        <strain evidence="3">cv. 10/8</strain>
        <tissue evidence="2">Leaf</tissue>
    </source>
</reference>
<feature type="region of interest" description="Disordered" evidence="1">
    <location>
        <begin position="26"/>
        <end position="54"/>
    </location>
</feature>
<feature type="compositionally biased region" description="Polar residues" evidence="1">
    <location>
        <begin position="34"/>
        <end position="54"/>
    </location>
</feature>
<organism evidence="2 3">
    <name type="scientific">Trifolium medium</name>
    <dbReference type="NCBI Taxonomy" id="97028"/>
    <lineage>
        <taxon>Eukaryota</taxon>
        <taxon>Viridiplantae</taxon>
        <taxon>Streptophyta</taxon>
        <taxon>Embryophyta</taxon>
        <taxon>Tracheophyta</taxon>
        <taxon>Spermatophyta</taxon>
        <taxon>Magnoliopsida</taxon>
        <taxon>eudicotyledons</taxon>
        <taxon>Gunneridae</taxon>
        <taxon>Pentapetalae</taxon>
        <taxon>rosids</taxon>
        <taxon>fabids</taxon>
        <taxon>Fabales</taxon>
        <taxon>Fabaceae</taxon>
        <taxon>Papilionoideae</taxon>
        <taxon>50 kb inversion clade</taxon>
        <taxon>NPAAA clade</taxon>
        <taxon>Hologalegina</taxon>
        <taxon>IRL clade</taxon>
        <taxon>Trifolieae</taxon>
        <taxon>Trifolium</taxon>
    </lineage>
</organism>
<proteinExistence type="predicted"/>
<name>A0A392QM02_9FABA</name>
<comment type="caution">
    <text evidence="2">The sequence shown here is derived from an EMBL/GenBank/DDBJ whole genome shotgun (WGS) entry which is preliminary data.</text>
</comment>
<evidence type="ECO:0000313" key="3">
    <source>
        <dbReference type="Proteomes" id="UP000265520"/>
    </source>
</evidence>
<feature type="region of interest" description="Disordered" evidence="1">
    <location>
        <begin position="104"/>
        <end position="137"/>
    </location>
</feature>
<keyword evidence="3" id="KW-1185">Reference proteome</keyword>
<accession>A0A392QM02</accession>
<feature type="compositionally biased region" description="Basic and acidic residues" evidence="1">
    <location>
        <begin position="104"/>
        <end position="118"/>
    </location>
</feature>
<evidence type="ECO:0000256" key="1">
    <source>
        <dbReference type="SAM" id="MobiDB-lite"/>
    </source>
</evidence>
<sequence>DDNTSCISRASDANLVNDSHLRNADRINIPRNGKSVSDSRSSIENCSSSLTKESTPVVISGDKCAANKDNLIEGTSNVSLKVCPKSQADPDNDVRDAKVEDCKYPVHDGHHEKAEELVKSPGKQESQSETESDESDVVEHDVSIFPLLFVDFLQLKLNLIEMKMGGVECNGICGVA</sequence>
<feature type="non-terminal residue" evidence="2">
    <location>
        <position position="1"/>
    </location>
</feature>
<dbReference type="AlphaFoldDB" id="A0A392QM02"/>
<protein>
    <submittedName>
        <fullName evidence="2">Bromodomain adjacent to zinc finger domain protein 2B</fullName>
    </submittedName>
</protein>
<evidence type="ECO:0000313" key="2">
    <source>
        <dbReference type="EMBL" id="MCI25258.1"/>
    </source>
</evidence>